<reference evidence="1 2" key="1">
    <citation type="submission" date="2018-01" db="EMBL/GenBank/DDBJ databases">
        <title>Draft genome sequence of Jiangella sp. GTF31.</title>
        <authorList>
            <person name="Sahin N."/>
            <person name="Ay H."/>
            <person name="Saygin H."/>
        </authorList>
    </citation>
    <scope>NUCLEOTIDE SEQUENCE [LARGE SCALE GENOMIC DNA]</scope>
    <source>
        <strain evidence="1 2">GTF31</strain>
    </source>
</reference>
<dbReference type="RefSeq" id="WP_111254027.1">
    <property type="nucleotide sequence ID" value="NZ_POTW01000013.1"/>
</dbReference>
<organism evidence="1 2">
    <name type="scientific">Jiangella anatolica</name>
    <dbReference type="NCBI Taxonomy" id="2670374"/>
    <lineage>
        <taxon>Bacteria</taxon>
        <taxon>Bacillati</taxon>
        <taxon>Actinomycetota</taxon>
        <taxon>Actinomycetes</taxon>
        <taxon>Jiangellales</taxon>
        <taxon>Jiangellaceae</taxon>
        <taxon>Jiangella</taxon>
    </lineage>
</organism>
<dbReference type="EMBL" id="POTW01000013">
    <property type="protein sequence ID" value="PZF84687.1"/>
    <property type="molecule type" value="Genomic_DNA"/>
</dbReference>
<dbReference type="SUPFAM" id="SSF51735">
    <property type="entry name" value="NAD(P)-binding Rossmann-fold domains"/>
    <property type="match status" value="1"/>
</dbReference>
<proteinExistence type="predicted"/>
<evidence type="ECO:0000313" key="2">
    <source>
        <dbReference type="Proteomes" id="UP000248764"/>
    </source>
</evidence>
<sequence>MKIVVIGGSGLIGSTVVARLREHGHEAVPASPNTGVDTLTGQGLAEVLTGAAVVVDVSNSPSFEDDAVLRFFQTSTRNLLAAEAEARVGHHVALSIVGAGELPDSGYLRAKVAQESLIEAGPIPYSIVRSTQFFEFVKSIVDGFTVETTVRVPHVLFQPIAAADAAGVVGRTAVGEPLNGRIEIGGPERFRFDDFVRDGLAARSDPRTVVTDPHARYFGTELDERSLVPDAGATLGGTRFADWVGMTTAPAR</sequence>
<accession>A0A2W2C919</accession>
<evidence type="ECO:0000313" key="1">
    <source>
        <dbReference type="EMBL" id="PZF84687.1"/>
    </source>
</evidence>
<keyword evidence="2" id="KW-1185">Reference proteome</keyword>
<dbReference type="Gene3D" id="3.40.50.720">
    <property type="entry name" value="NAD(P)-binding Rossmann-like Domain"/>
    <property type="match status" value="1"/>
</dbReference>
<protein>
    <submittedName>
        <fullName evidence="1">NmrA family transcriptional regulator</fullName>
    </submittedName>
</protein>
<gene>
    <name evidence="1" type="ORF">C1I92_07420</name>
</gene>
<dbReference type="Proteomes" id="UP000248764">
    <property type="component" value="Unassembled WGS sequence"/>
</dbReference>
<dbReference type="AlphaFoldDB" id="A0A2W2C919"/>
<name>A0A2W2C919_9ACTN</name>
<comment type="caution">
    <text evidence="1">The sequence shown here is derived from an EMBL/GenBank/DDBJ whole genome shotgun (WGS) entry which is preliminary data.</text>
</comment>
<dbReference type="InterPro" id="IPR036291">
    <property type="entry name" value="NAD(P)-bd_dom_sf"/>
</dbReference>